<dbReference type="Pfam" id="PF03372">
    <property type="entry name" value="Exo_endo_phos"/>
    <property type="match status" value="1"/>
</dbReference>
<dbReference type="PANTHER" id="PTHR43250">
    <property type="entry name" value="EXODEOXYRIBONUCLEASE III"/>
    <property type="match status" value="1"/>
</dbReference>
<dbReference type="SUPFAM" id="SSF56219">
    <property type="entry name" value="DNase I-like"/>
    <property type="match status" value="1"/>
</dbReference>
<dbReference type="Proteomes" id="UP000251891">
    <property type="component" value="Unassembled WGS sequence"/>
</dbReference>
<dbReference type="EMBL" id="QLYX01000009">
    <property type="protein sequence ID" value="RAY13477.1"/>
    <property type="molecule type" value="Genomic_DNA"/>
</dbReference>
<dbReference type="GO" id="GO:0008311">
    <property type="term" value="F:double-stranded DNA 3'-5' DNA exonuclease activity"/>
    <property type="evidence" value="ECO:0007669"/>
    <property type="project" value="InterPro"/>
</dbReference>
<proteinExistence type="predicted"/>
<keyword evidence="3" id="KW-1185">Reference proteome</keyword>
<dbReference type="AlphaFoldDB" id="A0A365H301"/>
<dbReference type="GO" id="GO:0006281">
    <property type="term" value="P:DNA repair"/>
    <property type="evidence" value="ECO:0007669"/>
    <property type="project" value="InterPro"/>
</dbReference>
<evidence type="ECO:0000313" key="3">
    <source>
        <dbReference type="Proteomes" id="UP000251891"/>
    </source>
</evidence>
<sequence>MLDLLTVNLGAASRKRAEGLLSWLALRPEQVFLLTETSAGAGTSYLLERFRRAGYHVVKTPDVGDRGAALVSRVSVVSELTMDVTVPGRVAAAVLDTEPRILAIAVYVPSRDRSVEKTKRKRDFLASLLAALDGISEQSRGALVLGGDYNVIDRDHRPRYRTFLPFEYEFFERLSARELLDAHLHLSPDDQPHSWVGRTGDGYRYDYFHVDATLADRIMVSAYVHGVREERLTDHSAVSLALDATILSMLHTTRPTEDSEPIETLRLY</sequence>
<evidence type="ECO:0000313" key="2">
    <source>
        <dbReference type="EMBL" id="RAY13477.1"/>
    </source>
</evidence>
<organism evidence="2 3">
    <name type="scientific">Actinomadura craniellae</name>
    <dbReference type="NCBI Taxonomy" id="2231787"/>
    <lineage>
        <taxon>Bacteria</taxon>
        <taxon>Bacillati</taxon>
        <taxon>Actinomycetota</taxon>
        <taxon>Actinomycetes</taxon>
        <taxon>Streptosporangiales</taxon>
        <taxon>Thermomonosporaceae</taxon>
        <taxon>Actinomadura</taxon>
    </lineage>
</organism>
<dbReference type="InterPro" id="IPR036691">
    <property type="entry name" value="Endo/exonu/phosph_ase_sf"/>
</dbReference>
<protein>
    <recommendedName>
        <fullName evidence="1">Endonuclease/exonuclease/phosphatase domain-containing protein</fullName>
    </recommendedName>
</protein>
<gene>
    <name evidence="2" type="ORF">DPM19_20700</name>
</gene>
<comment type="caution">
    <text evidence="2">The sequence shown here is derived from an EMBL/GenBank/DDBJ whole genome shotgun (WGS) entry which is preliminary data.</text>
</comment>
<evidence type="ECO:0000259" key="1">
    <source>
        <dbReference type="Pfam" id="PF03372"/>
    </source>
</evidence>
<dbReference type="InterPro" id="IPR037493">
    <property type="entry name" value="ExoIII-like"/>
</dbReference>
<dbReference type="RefSeq" id="WP_111869601.1">
    <property type="nucleotide sequence ID" value="NZ_QLYX01000009.1"/>
</dbReference>
<dbReference type="InterPro" id="IPR005135">
    <property type="entry name" value="Endo/exonuclease/phosphatase"/>
</dbReference>
<feature type="domain" description="Endonuclease/exonuclease/phosphatase" evidence="1">
    <location>
        <begin position="7"/>
        <end position="235"/>
    </location>
</feature>
<dbReference type="PANTHER" id="PTHR43250:SF2">
    <property type="entry name" value="EXODEOXYRIBONUCLEASE III"/>
    <property type="match status" value="1"/>
</dbReference>
<name>A0A365H301_9ACTN</name>
<accession>A0A365H301</accession>
<dbReference type="OrthoDB" id="4520214at2"/>
<reference evidence="2 3" key="1">
    <citation type="submission" date="2018-06" db="EMBL/GenBank/DDBJ databases">
        <title>Actinomadura craniellae sp. nov. isolated from marine sponge Craniella sp.</title>
        <authorList>
            <person name="Li L."/>
            <person name="Xu Q.H."/>
            <person name="Lin H.W."/>
            <person name="Lu Y.H."/>
        </authorList>
    </citation>
    <scope>NUCLEOTIDE SEQUENCE [LARGE SCALE GENOMIC DNA]</scope>
    <source>
        <strain evidence="2 3">LHW63021</strain>
    </source>
</reference>
<dbReference type="Gene3D" id="3.60.10.10">
    <property type="entry name" value="Endonuclease/exonuclease/phosphatase"/>
    <property type="match status" value="1"/>
</dbReference>